<dbReference type="InterPro" id="IPR001207">
    <property type="entry name" value="Transposase_mutator"/>
</dbReference>
<keyword evidence="5 6" id="KW-0233">DNA recombination</keyword>
<dbReference type="RefSeq" id="WP_207229921.1">
    <property type="nucleotide sequence ID" value="NZ_SHKY01000001.1"/>
</dbReference>
<comment type="similarity">
    <text evidence="2 6">Belongs to the transposase mutator family.</text>
</comment>
<evidence type="ECO:0000256" key="3">
    <source>
        <dbReference type="ARBA" id="ARBA00022578"/>
    </source>
</evidence>
<dbReference type="NCBIfam" id="NF033543">
    <property type="entry name" value="transpos_IS256"/>
    <property type="match status" value="1"/>
</dbReference>
<evidence type="ECO:0000256" key="2">
    <source>
        <dbReference type="ARBA" id="ARBA00010961"/>
    </source>
</evidence>
<keyword evidence="9" id="KW-1185">Reference proteome</keyword>
<dbReference type="AlphaFoldDB" id="A0A4Q7ZQ12"/>
<dbReference type="PROSITE" id="PS01007">
    <property type="entry name" value="TRANSPOSASE_MUTATOR"/>
    <property type="match status" value="1"/>
</dbReference>
<evidence type="ECO:0000313" key="9">
    <source>
        <dbReference type="Proteomes" id="UP000292564"/>
    </source>
</evidence>
<dbReference type="GO" id="GO:0006313">
    <property type="term" value="P:DNA transposition"/>
    <property type="evidence" value="ECO:0007669"/>
    <property type="project" value="UniProtKB-UniRule"/>
</dbReference>
<dbReference type="PANTHER" id="PTHR33217">
    <property type="entry name" value="TRANSPOSASE FOR INSERTION SEQUENCE ELEMENT IS1081"/>
    <property type="match status" value="1"/>
</dbReference>
<keyword evidence="6" id="KW-0814">Transposable element</keyword>
<comment type="function">
    <text evidence="1 6">Required for the transposition of the insertion element.</text>
</comment>
<dbReference type="Proteomes" id="UP000292564">
    <property type="component" value="Unassembled WGS sequence"/>
</dbReference>
<feature type="region of interest" description="Disordered" evidence="7">
    <location>
        <begin position="1"/>
        <end position="29"/>
    </location>
</feature>
<evidence type="ECO:0000256" key="6">
    <source>
        <dbReference type="RuleBase" id="RU365089"/>
    </source>
</evidence>
<name>A0A4Q7ZQ12_9ACTN</name>
<protein>
    <recommendedName>
        <fullName evidence="6">Mutator family transposase</fullName>
    </recommendedName>
</protein>
<keyword evidence="4 6" id="KW-0238">DNA-binding</keyword>
<reference evidence="8 9" key="1">
    <citation type="submission" date="2019-02" db="EMBL/GenBank/DDBJ databases">
        <title>Sequencing the genomes of 1000 actinobacteria strains.</title>
        <authorList>
            <person name="Klenk H.-P."/>
        </authorList>
    </citation>
    <scope>NUCLEOTIDE SEQUENCE [LARGE SCALE GENOMIC DNA]</scope>
    <source>
        <strain evidence="8 9">DSM 45162</strain>
    </source>
</reference>
<sequence>MTVTTDAADTAAVPADETTSKRTRKAAAPGVDPALVRQLVAQAREQGLQLSGEGGLLQQLTKVVLESALDGEITDHLGYDKHDRAGAGSGNSRDGARAKTVLTDVGPVEIAVPRDRAGSFEPTIVRKHQRRLSGVEDLVLSLSAKGLTTGEIAAHLAEVYGAQVSRQTISTITDKVMEGMAEWQNRPLDPVYPVIFLDAIHVKIRDGKVANRPIYLALAVTVEGCRDILGLWAGDGGEGAKFWLQVLTELRNRGVEDVCMVVCDGLKGLPEAIGQAWPRAVTQTCIVHLLRASFRYAARQHWDAIAKALRPVYTAPTEAAATERFLEFAETWGGKYPAIVRLWEQAWAEFVPFLGFDPEIRKIVCSTNAIESVNARIRRAVRARGHFPNETAALQCVYFAVMALDPTGTGRRRWAMRWKAALNAFEITFEGRLRTATK</sequence>
<evidence type="ECO:0000256" key="1">
    <source>
        <dbReference type="ARBA" id="ARBA00002190"/>
    </source>
</evidence>
<evidence type="ECO:0000256" key="7">
    <source>
        <dbReference type="SAM" id="MobiDB-lite"/>
    </source>
</evidence>
<keyword evidence="3 6" id="KW-0815">Transposition</keyword>
<evidence type="ECO:0000256" key="5">
    <source>
        <dbReference type="ARBA" id="ARBA00023172"/>
    </source>
</evidence>
<gene>
    <name evidence="8" type="ORF">EV385_5068</name>
</gene>
<feature type="compositionally biased region" description="Low complexity" evidence="7">
    <location>
        <begin position="1"/>
        <end position="17"/>
    </location>
</feature>
<evidence type="ECO:0000256" key="4">
    <source>
        <dbReference type="ARBA" id="ARBA00023125"/>
    </source>
</evidence>
<comment type="caution">
    <text evidence="8">The sequence shown here is derived from an EMBL/GenBank/DDBJ whole genome shotgun (WGS) entry which is preliminary data.</text>
</comment>
<dbReference type="EMBL" id="SHKY01000001">
    <property type="protein sequence ID" value="RZU53180.1"/>
    <property type="molecule type" value="Genomic_DNA"/>
</dbReference>
<dbReference type="GO" id="GO:0004803">
    <property type="term" value="F:transposase activity"/>
    <property type="evidence" value="ECO:0007669"/>
    <property type="project" value="UniProtKB-UniRule"/>
</dbReference>
<feature type="region of interest" description="Disordered" evidence="7">
    <location>
        <begin position="78"/>
        <end position="97"/>
    </location>
</feature>
<organism evidence="8 9">
    <name type="scientific">Krasilnikovia cinnamomea</name>
    <dbReference type="NCBI Taxonomy" id="349313"/>
    <lineage>
        <taxon>Bacteria</taxon>
        <taxon>Bacillati</taxon>
        <taxon>Actinomycetota</taxon>
        <taxon>Actinomycetes</taxon>
        <taxon>Micromonosporales</taxon>
        <taxon>Micromonosporaceae</taxon>
        <taxon>Krasilnikovia</taxon>
    </lineage>
</organism>
<proteinExistence type="inferred from homology"/>
<dbReference type="Pfam" id="PF00872">
    <property type="entry name" value="Transposase_mut"/>
    <property type="match status" value="1"/>
</dbReference>
<evidence type="ECO:0000313" key="8">
    <source>
        <dbReference type="EMBL" id="RZU53180.1"/>
    </source>
</evidence>
<dbReference type="PANTHER" id="PTHR33217:SF8">
    <property type="entry name" value="MUTATOR FAMILY TRANSPOSASE"/>
    <property type="match status" value="1"/>
</dbReference>
<dbReference type="GO" id="GO:0003677">
    <property type="term" value="F:DNA binding"/>
    <property type="evidence" value="ECO:0007669"/>
    <property type="project" value="UniProtKB-UniRule"/>
</dbReference>
<accession>A0A4Q7ZQ12</accession>